<dbReference type="RefSeq" id="XP_056082243.1">
    <property type="nucleotide sequence ID" value="XM_056222565.1"/>
</dbReference>
<dbReference type="EMBL" id="OX365763">
    <property type="protein sequence ID" value="CAI4039128.1"/>
    <property type="molecule type" value="Genomic_DNA"/>
</dbReference>
<dbReference type="PANTHER" id="PTHR10366">
    <property type="entry name" value="NAD DEPENDENT EPIMERASE/DEHYDRATASE"/>
    <property type="match status" value="1"/>
</dbReference>
<dbReference type="Gene3D" id="3.40.50.720">
    <property type="entry name" value="NAD(P)-binding Rossmann-like Domain"/>
    <property type="match status" value="1"/>
</dbReference>
<dbReference type="PANTHER" id="PTHR10366:SF564">
    <property type="entry name" value="STEROL-4-ALPHA-CARBOXYLATE 3-DEHYDROGENASE, DECARBOXYLATING"/>
    <property type="match status" value="1"/>
</dbReference>
<evidence type="ECO:0000259" key="3">
    <source>
        <dbReference type="Pfam" id="PF01370"/>
    </source>
</evidence>
<dbReference type="GeneID" id="80918339"/>
<dbReference type="InterPro" id="IPR001509">
    <property type="entry name" value="Epimerase_deHydtase"/>
</dbReference>
<dbReference type="InterPro" id="IPR050425">
    <property type="entry name" value="NAD(P)_dehydrat-like"/>
</dbReference>
<dbReference type="Proteomes" id="UP001161438">
    <property type="component" value="Chromosome 7"/>
</dbReference>
<evidence type="ECO:0000313" key="5">
    <source>
        <dbReference type="Proteomes" id="UP001161438"/>
    </source>
</evidence>
<keyword evidence="5" id="KW-1185">Reference proteome</keyword>
<organism evidence="4 5">
    <name type="scientific">Saccharomyces mikatae IFO 1815</name>
    <dbReference type="NCBI Taxonomy" id="226126"/>
    <lineage>
        <taxon>Eukaryota</taxon>
        <taxon>Fungi</taxon>
        <taxon>Dikarya</taxon>
        <taxon>Ascomycota</taxon>
        <taxon>Saccharomycotina</taxon>
        <taxon>Saccharomycetes</taxon>
        <taxon>Saccharomycetales</taxon>
        <taxon>Saccharomycetaceae</taxon>
        <taxon>Saccharomyces</taxon>
    </lineage>
</organism>
<evidence type="ECO:0000256" key="2">
    <source>
        <dbReference type="ARBA" id="ARBA00023445"/>
    </source>
</evidence>
<name>A0AA35IZ23_SACMI</name>
<accession>A0AA35IZ23</accession>
<evidence type="ECO:0000313" key="4">
    <source>
        <dbReference type="EMBL" id="CAI4039128.1"/>
    </source>
</evidence>
<evidence type="ECO:0000256" key="1">
    <source>
        <dbReference type="ARBA" id="ARBA00023002"/>
    </source>
</evidence>
<dbReference type="GO" id="GO:0016616">
    <property type="term" value="F:oxidoreductase activity, acting on the CH-OH group of donors, NAD or NADP as acceptor"/>
    <property type="evidence" value="ECO:0007669"/>
    <property type="project" value="TreeGrafter"/>
</dbReference>
<reference evidence="4" key="1">
    <citation type="submission" date="2022-10" db="EMBL/GenBank/DDBJ databases">
        <authorList>
            <person name="Byrne P K."/>
        </authorList>
    </citation>
    <scope>NUCLEOTIDE SEQUENCE</scope>
    <source>
        <strain evidence="4">IFO1815</strain>
    </source>
</reference>
<feature type="domain" description="NAD-dependent epimerase/dehydratase" evidence="3">
    <location>
        <begin position="9"/>
        <end position="264"/>
    </location>
</feature>
<protein>
    <recommendedName>
        <fullName evidence="3">NAD-dependent epimerase/dehydratase domain-containing protein</fullName>
    </recommendedName>
</protein>
<dbReference type="SUPFAM" id="SSF51735">
    <property type="entry name" value="NAD(P)-binding Rossmann-fold domains"/>
    <property type="match status" value="1"/>
</dbReference>
<dbReference type="FunFam" id="3.40.50.720:FF:000191">
    <property type="entry name" value="Methylglyoxal reductase (NADPH-dependent)"/>
    <property type="match status" value="1"/>
</dbReference>
<dbReference type="CDD" id="cd05227">
    <property type="entry name" value="AR_SDR_e"/>
    <property type="match status" value="1"/>
</dbReference>
<proteinExistence type="inferred from homology"/>
<comment type="similarity">
    <text evidence="2">Belongs to the NAD(P)-dependent epimerase/dehydratase family. Dihydroflavonol-4-reductase subfamily.</text>
</comment>
<dbReference type="Pfam" id="PF01370">
    <property type="entry name" value="Epimerase"/>
    <property type="match status" value="1"/>
</dbReference>
<gene>
    <name evidence="4" type="primary">SMKI07G0990</name>
    <name evidence="4" type="ORF">SMKI_07G0990</name>
</gene>
<dbReference type="AlphaFoldDB" id="A0AA35IZ23"/>
<dbReference type="InterPro" id="IPR036291">
    <property type="entry name" value="NAD(P)-bd_dom_sf"/>
</dbReference>
<sequence length="349" mass="38335">MTTDNNTTVFVSGATGFIALHIVNDLLKAGYKVIGSGRSQEKNNSLLKKFNNNPRLSMEIVEDIAAPNAFDEVFKKHGKEIKIVLHTASPFHFQTTNFERDLLTPAVNGTKSILEAIKKYAAETVEKVVVTSSTAALVDPTDMGNANLVITEKSWNKDTWESCQANAVAAYCGSKKFAERTAWDFLKENQGNVKFTLSTINPGYVFGPQMFADSLKISVNTSSGIISGLICSKVGDKFYNNCGPFIDVRDVSKAHLVAIEKPECAGQRLVLSEGLFCSQGVVDILNEEFPQLNGKIAIGEPRSGPSFLEKNSCKFDNSKTKNLLGFKFYNFKDCIIDTAVQMLEVQIKN</sequence>
<keyword evidence="1" id="KW-0560">Oxidoreductase</keyword>